<proteinExistence type="predicted"/>
<dbReference type="HOGENOM" id="CLU_3377319_0_0_1"/>
<name>Q0UWL3_PHANO</name>
<dbReference type="InParanoid" id="Q0UWL3"/>
<dbReference type="AlphaFoldDB" id="Q0UWL3"/>
<dbReference type="RefSeq" id="XP_001794397.1">
    <property type="nucleotide sequence ID" value="XM_001794345.1"/>
</dbReference>
<reference evidence="2" key="1">
    <citation type="journal article" date="2007" name="Plant Cell">
        <title>Dothideomycete-plant interactions illuminated by genome sequencing and EST analysis of the wheat pathogen Stagonospora nodorum.</title>
        <authorList>
            <person name="Hane J.K."/>
            <person name="Lowe R.G."/>
            <person name="Solomon P.S."/>
            <person name="Tan K.C."/>
            <person name="Schoch C.L."/>
            <person name="Spatafora J.W."/>
            <person name="Crous P.W."/>
            <person name="Kodira C."/>
            <person name="Birren B.W."/>
            <person name="Galagan J.E."/>
            <person name="Torriani S.F."/>
            <person name="McDonald B.A."/>
            <person name="Oliver R.P."/>
        </authorList>
    </citation>
    <scope>NUCLEOTIDE SEQUENCE [LARGE SCALE GENOMIC DNA]</scope>
    <source>
        <strain evidence="2">SN15 / ATCC MYA-4574 / FGSC 10173</strain>
    </source>
</reference>
<gene>
    <name evidence="1" type="ORF">SNOG_03851</name>
</gene>
<dbReference type="KEGG" id="pno:SNOG_03851"/>
<dbReference type="EMBL" id="CH445329">
    <property type="protein sequence ID" value="EAT89056.1"/>
    <property type="molecule type" value="Genomic_DNA"/>
</dbReference>
<accession>Q0UWL3</accession>
<protein>
    <submittedName>
        <fullName evidence="1">Uncharacterized protein</fullName>
    </submittedName>
</protein>
<dbReference type="GeneID" id="5971260"/>
<dbReference type="Proteomes" id="UP000001055">
    <property type="component" value="Unassembled WGS sequence"/>
</dbReference>
<sequence>MGAMHADIDMAYQVSEGGKSDATSDGQDVLIVSV</sequence>
<evidence type="ECO:0000313" key="2">
    <source>
        <dbReference type="Proteomes" id="UP000001055"/>
    </source>
</evidence>
<organism evidence="1 2">
    <name type="scientific">Phaeosphaeria nodorum (strain SN15 / ATCC MYA-4574 / FGSC 10173)</name>
    <name type="common">Glume blotch fungus</name>
    <name type="synonym">Parastagonospora nodorum</name>
    <dbReference type="NCBI Taxonomy" id="321614"/>
    <lineage>
        <taxon>Eukaryota</taxon>
        <taxon>Fungi</taxon>
        <taxon>Dikarya</taxon>
        <taxon>Ascomycota</taxon>
        <taxon>Pezizomycotina</taxon>
        <taxon>Dothideomycetes</taxon>
        <taxon>Pleosporomycetidae</taxon>
        <taxon>Pleosporales</taxon>
        <taxon>Pleosporineae</taxon>
        <taxon>Phaeosphaeriaceae</taxon>
        <taxon>Parastagonospora</taxon>
    </lineage>
</organism>
<evidence type="ECO:0000313" key="1">
    <source>
        <dbReference type="EMBL" id="EAT89056.1"/>
    </source>
</evidence>